<dbReference type="GO" id="GO:0004190">
    <property type="term" value="F:aspartic-type endopeptidase activity"/>
    <property type="evidence" value="ECO:0007669"/>
    <property type="project" value="UniProtKB-KW"/>
</dbReference>
<dbReference type="InterPro" id="IPR021109">
    <property type="entry name" value="Peptidase_aspartic_dom_sf"/>
</dbReference>
<evidence type="ECO:0000259" key="6">
    <source>
        <dbReference type="PROSITE" id="PS50053"/>
    </source>
</evidence>
<dbReference type="Pfam" id="PF24669">
    <property type="entry name" value="Ddi2_HDD"/>
    <property type="match status" value="1"/>
</dbReference>
<keyword evidence="4" id="KW-0378">Hydrolase</keyword>
<organism evidence="7 8">
    <name type="scientific">Kryptolebias marmoratus</name>
    <name type="common">Mangrove killifish</name>
    <name type="synonym">Rivulus marmoratus</name>
    <dbReference type="NCBI Taxonomy" id="37003"/>
    <lineage>
        <taxon>Eukaryota</taxon>
        <taxon>Metazoa</taxon>
        <taxon>Chordata</taxon>
        <taxon>Craniata</taxon>
        <taxon>Vertebrata</taxon>
        <taxon>Euteleostomi</taxon>
        <taxon>Actinopterygii</taxon>
        <taxon>Neopterygii</taxon>
        <taxon>Teleostei</taxon>
        <taxon>Neoteleostei</taxon>
        <taxon>Acanthomorphata</taxon>
        <taxon>Ovalentaria</taxon>
        <taxon>Atherinomorphae</taxon>
        <taxon>Cyprinodontiformes</taxon>
        <taxon>Rivulidae</taxon>
        <taxon>Kryptolebias</taxon>
    </lineage>
</organism>
<evidence type="ECO:0000256" key="5">
    <source>
        <dbReference type="SAM" id="MobiDB-lite"/>
    </source>
</evidence>
<dbReference type="AlphaFoldDB" id="A0A3Q3F3J7"/>
<evidence type="ECO:0000313" key="8">
    <source>
        <dbReference type="Proteomes" id="UP000264800"/>
    </source>
</evidence>
<keyword evidence="8" id="KW-1185">Reference proteome</keyword>
<feature type="domain" description="Ubiquitin-like" evidence="6">
    <location>
        <begin position="3"/>
        <end position="74"/>
    </location>
</feature>
<dbReference type="PANTHER" id="PTHR15397:SF3">
    <property type="entry name" value="DNA DAMAGE INDUCIBLE 1 HOMOLOG 2"/>
    <property type="match status" value="1"/>
</dbReference>
<protein>
    <submittedName>
        <fullName evidence="7">DNA-damage inducible protein 2</fullName>
    </submittedName>
</protein>
<dbReference type="PROSITE" id="PS50053">
    <property type="entry name" value="UBIQUITIN_2"/>
    <property type="match status" value="1"/>
</dbReference>
<dbReference type="CDD" id="cd05479">
    <property type="entry name" value="RP_DDI"/>
    <property type="match status" value="1"/>
</dbReference>
<reference evidence="7" key="1">
    <citation type="submission" date="2025-08" db="UniProtKB">
        <authorList>
            <consortium name="Ensembl"/>
        </authorList>
    </citation>
    <scope>IDENTIFICATION</scope>
</reference>
<feature type="compositionally biased region" description="Low complexity" evidence="5">
    <location>
        <begin position="105"/>
        <end position="115"/>
    </location>
</feature>
<feature type="region of interest" description="Disordered" evidence="5">
    <location>
        <begin position="99"/>
        <end position="134"/>
    </location>
</feature>
<evidence type="ECO:0000256" key="4">
    <source>
        <dbReference type="ARBA" id="ARBA00022801"/>
    </source>
</evidence>
<accession>A0A3Q3F3J7</accession>
<dbReference type="Proteomes" id="UP000264800">
    <property type="component" value="Unplaced"/>
</dbReference>
<dbReference type="FunFam" id="2.40.70.10:FF:000005">
    <property type="entry name" value="DNA damage inducible 1 homolog 2"/>
    <property type="match status" value="1"/>
</dbReference>
<dbReference type="InterPro" id="IPR033882">
    <property type="entry name" value="DDI1_N"/>
</dbReference>
<evidence type="ECO:0000256" key="1">
    <source>
        <dbReference type="ARBA" id="ARBA00009136"/>
    </source>
</evidence>
<evidence type="ECO:0000256" key="2">
    <source>
        <dbReference type="ARBA" id="ARBA00022670"/>
    </source>
</evidence>
<dbReference type="Ensembl" id="ENSKMAT00000008324.1">
    <property type="protein sequence ID" value="ENSKMAP00000008197.1"/>
    <property type="gene ID" value="ENSKMAG00000006144.1"/>
</dbReference>
<dbReference type="GeneTree" id="ENSGT00950000182999"/>
<evidence type="ECO:0000256" key="3">
    <source>
        <dbReference type="ARBA" id="ARBA00022750"/>
    </source>
</evidence>
<dbReference type="GO" id="GO:0006508">
    <property type="term" value="P:proteolysis"/>
    <property type="evidence" value="ECO:0007669"/>
    <property type="project" value="UniProtKB-KW"/>
</dbReference>
<dbReference type="InterPro" id="IPR057273">
    <property type="entry name" value="Ddi1/2_HDD"/>
</dbReference>
<reference evidence="7" key="2">
    <citation type="submission" date="2025-09" db="UniProtKB">
        <authorList>
            <consortium name="Ensembl"/>
        </authorList>
    </citation>
    <scope>IDENTIFICATION</scope>
</reference>
<proteinExistence type="inferred from homology"/>
<dbReference type="CDD" id="cd01796">
    <property type="entry name" value="Ubl_Ddi1_like"/>
    <property type="match status" value="1"/>
</dbReference>
<dbReference type="SUPFAM" id="SSF54236">
    <property type="entry name" value="Ubiquitin-like"/>
    <property type="match status" value="1"/>
</dbReference>
<keyword evidence="3" id="KW-0064">Aspartyl protease</keyword>
<name>A0A3Q3F3J7_KRYMA</name>
<dbReference type="InterPro" id="IPR019103">
    <property type="entry name" value="Peptidase_aspartic_DDI1-type"/>
</dbReference>
<dbReference type="SUPFAM" id="SSF50630">
    <property type="entry name" value="Acid proteases"/>
    <property type="match status" value="1"/>
</dbReference>
<dbReference type="Gene3D" id="3.10.20.90">
    <property type="entry name" value="Phosphatidylinositol 3-kinase Catalytic Subunit, Chain A, domain 1"/>
    <property type="match status" value="1"/>
</dbReference>
<dbReference type="InterPro" id="IPR000626">
    <property type="entry name" value="Ubiquitin-like_dom"/>
</dbReference>
<sequence>MLVTVFCAPRDRPETTFALDVSPELELRDFVALCELESGIPAGEIQITYVEQPLKDPTRALGTYGVKDGDVVVLRQADRRPPQTQPAFPGLPRIDFRSITVPGTSSSSSSSSSSSQRPSTPMAFRGPSPQGLDNPALLQQMLLSNPHELSLLKERNPPLAEALLSGDLERFTKVLLEQQQDRAKREQERIRLLTADPFDLEAQAKIEEEIRQHNVEENMTIAMEEAPESFGQVVMLYINCKVNGHPVKAFVDSGAQMTIMSQACAERCNIMRLVDRRWAGIAKGVGTQKIIGRVHLAQVQIEGDFLPCSFSILEDQPMDMLLGLDMLKRHQCAIDLKKNLLVIGTTGTETRFLSEAELPDCARLAYGAEGHEDARPDEIADRELAEALQRSVQESGKKASSLGSVLRSYMCMCHLKLLTLNPVLCTHLNFHSRGHFMSSPQQFECAAE</sequence>
<dbReference type="Pfam" id="PF09668">
    <property type="entry name" value="Asp_protease"/>
    <property type="match status" value="1"/>
</dbReference>
<comment type="similarity">
    <text evidence="1">Belongs to the DDI1 family.</text>
</comment>
<dbReference type="PANTHER" id="PTHR15397">
    <property type="entry name" value="SODIUM-GLUCOSE COTRANSPORTER REGULATORY PROTEIN -RELATED"/>
    <property type="match status" value="1"/>
</dbReference>
<keyword evidence="2" id="KW-0645">Protease</keyword>
<dbReference type="Gene3D" id="2.40.70.10">
    <property type="entry name" value="Acid Proteases"/>
    <property type="match status" value="1"/>
</dbReference>
<evidence type="ECO:0000313" key="7">
    <source>
        <dbReference type="Ensembl" id="ENSKMAP00000008197.1"/>
    </source>
</evidence>
<dbReference type="InterPro" id="IPR029071">
    <property type="entry name" value="Ubiquitin-like_domsf"/>
</dbReference>